<protein>
    <submittedName>
        <fullName evidence="1">SIFV_gp02-like protein</fullName>
    </submittedName>
</protein>
<dbReference type="Proteomes" id="UP000223173">
    <property type="component" value="Segment"/>
</dbReference>
<name>A0A1D8BJ55_SIFV</name>
<organism evidence="1">
    <name type="scientific">Sulfolobus islandicus filamentous virus 2</name>
    <dbReference type="NCBI Taxonomy" id="1902331"/>
    <lineage>
        <taxon>Viruses</taxon>
        <taxon>Adnaviria</taxon>
        <taxon>Zilligvirae</taxon>
        <taxon>Taleaviricota</taxon>
        <taxon>Tokiviricetes</taxon>
        <taxon>Ligamenvirales</taxon>
        <taxon>Lipothrixviridae</taxon>
        <taxon>Betalipothrixvirus</taxon>
        <taxon>Betalipothrixvirus hveragerdiense</taxon>
        <taxon>Sulfolobus islandicus filamentous virus</taxon>
    </lineage>
</organism>
<dbReference type="EMBL" id="KX467643">
    <property type="protein sequence ID" value="AOS58356.1"/>
    <property type="molecule type" value="Genomic_DNA"/>
</dbReference>
<accession>A0A1D8BJ55</accession>
<reference evidence="1" key="2">
    <citation type="submission" date="2016-06" db="EMBL/GenBank/DDBJ databases">
        <authorList>
            <person name="Kjaerup R.B."/>
            <person name="Dalgaard T.S."/>
            <person name="Juul-Madsen H.R."/>
        </authorList>
    </citation>
    <scope>NUCLEOTIDE SEQUENCE</scope>
</reference>
<sequence length="81" mass="9333">MKLIELAKNVARELKNADEKYIIINGKKEKILTIEIVQITTVPRFQIVTEKGTVLILTPSQFLRKKYELIKNGEKKAFFGV</sequence>
<reference evidence="1" key="1">
    <citation type="journal article" date="2014" name="Mol. Microbiol.">
        <title>Inter-viral conflicts that exploit host CRISPR immune systems of Sulfolobus.</title>
        <authorList>
            <person name="Erdmann S."/>
            <person name="Le Moine Bauer S."/>
            <person name="Garrett R.A."/>
        </authorList>
    </citation>
    <scope>NUCLEOTIDE SEQUENCE [LARGE SCALE GENOMIC DNA]</scope>
</reference>
<evidence type="ECO:0000313" key="1">
    <source>
        <dbReference type="EMBL" id="AOS58356.1"/>
    </source>
</evidence>
<proteinExistence type="predicted"/>
<gene>
    <name evidence="1" type="primary">SIFV2_gp01</name>
</gene>